<comment type="caution">
    <text evidence="2">The sequence shown here is derived from an EMBL/GenBank/DDBJ whole genome shotgun (WGS) entry which is preliminary data.</text>
</comment>
<sequence length="109" mass="12254">LLPIFQPHARGTRSGYIAFHTNAAEVQLSILCPFSRLTAKLRGTANINGICCTLLAMHRSRREPVTDLPSIFPSWTFWSKCHRAKKEKKKSHNSRGTNSQPPTERPTAI</sequence>
<dbReference type="GeneID" id="36347281"/>
<feature type="non-terminal residue" evidence="2">
    <location>
        <position position="1"/>
    </location>
</feature>
<evidence type="ECO:0000313" key="3">
    <source>
        <dbReference type="Proteomes" id="UP000054821"/>
    </source>
</evidence>
<gene>
    <name evidence="2" type="ORF">TGAM01_v200661</name>
</gene>
<evidence type="ECO:0000256" key="1">
    <source>
        <dbReference type="SAM" id="MobiDB-lite"/>
    </source>
</evidence>
<feature type="compositionally biased region" description="Basic residues" evidence="1">
    <location>
        <begin position="84"/>
        <end position="93"/>
    </location>
</feature>
<dbReference type="RefSeq" id="XP_024406612.1">
    <property type="nucleotide sequence ID" value="XM_024548601.1"/>
</dbReference>
<evidence type="ECO:0000313" key="2">
    <source>
        <dbReference type="EMBL" id="PON30221.1"/>
    </source>
</evidence>
<feature type="region of interest" description="Disordered" evidence="1">
    <location>
        <begin position="84"/>
        <end position="109"/>
    </location>
</feature>
<proteinExistence type="predicted"/>
<dbReference type="AlphaFoldDB" id="A0A2P5A162"/>
<name>A0A2P5A162_9HYPO</name>
<accession>A0A2P5A162</accession>
<dbReference type="EMBL" id="JPDN02000002">
    <property type="protein sequence ID" value="PON30221.1"/>
    <property type="molecule type" value="Genomic_DNA"/>
</dbReference>
<dbReference type="Proteomes" id="UP000054821">
    <property type="component" value="Unassembled WGS sequence"/>
</dbReference>
<keyword evidence="3" id="KW-1185">Reference proteome</keyword>
<reference evidence="2 3" key="1">
    <citation type="journal article" date="2016" name="Genome Announc.">
        <title>Draft Whole-Genome Sequence of Trichoderma gamsii T6085, a Promising Biocontrol Agent of Fusarium Head Blight on Wheat.</title>
        <authorList>
            <person name="Baroncelli R."/>
            <person name="Zapparata A."/>
            <person name="Piaggeschi G."/>
            <person name="Sarrocco S."/>
            <person name="Vannacci G."/>
        </authorList>
    </citation>
    <scope>NUCLEOTIDE SEQUENCE [LARGE SCALE GENOMIC DNA]</scope>
    <source>
        <strain evidence="2 3">T6085</strain>
    </source>
</reference>
<organism evidence="2 3">
    <name type="scientific">Trichoderma gamsii</name>
    <dbReference type="NCBI Taxonomy" id="398673"/>
    <lineage>
        <taxon>Eukaryota</taxon>
        <taxon>Fungi</taxon>
        <taxon>Dikarya</taxon>
        <taxon>Ascomycota</taxon>
        <taxon>Pezizomycotina</taxon>
        <taxon>Sordariomycetes</taxon>
        <taxon>Hypocreomycetidae</taxon>
        <taxon>Hypocreales</taxon>
        <taxon>Hypocreaceae</taxon>
        <taxon>Trichoderma</taxon>
    </lineage>
</organism>
<protein>
    <submittedName>
        <fullName evidence="2">Uncharacterized protein</fullName>
    </submittedName>
</protein>